<evidence type="ECO:0000256" key="2">
    <source>
        <dbReference type="SAM" id="MobiDB-lite"/>
    </source>
</evidence>
<dbReference type="Pfam" id="PF16510">
    <property type="entry name" value="P22_portal"/>
    <property type="match status" value="1"/>
</dbReference>
<proteinExistence type="predicted"/>
<reference evidence="3 4" key="1">
    <citation type="submission" date="2017-03" db="EMBL/GenBank/DDBJ databases">
        <authorList>
            <person name="Afonso C.L."/>
            <person name="Miller P.J."/>
            <person name="Scott M.A."/>
            <person name="Spackman E."/>
            <person name="Goraichik I."/>
            <person name="Dimitrov K.M."/>
            <person name="Suarez D.L."/>
            <person name="Swayne D.E."/>
        </authorList>
    </citation>
    <scope>NUCLEOTIDE SEQUENCE [LARGE SCALE GENOMIC DNA]</scope>
    <source>
        <strain evidence="3">SB41UT1</strain>
    </source>
</reference>
<feature type="region of interest" description="Disordered" evidence="2">
    <location>
        <begin position="1"/>
        <end position="28"/>
    </location>
</feature>
<evidence type="ECO:0008006" key="5">
    <source>
        <dbReference type="Google" id="ProtNLM"/>
    </source>
</evidence>
<evidence type="ECO:0000313" key="4">
    <source>
        <dbReference type="Proteomes" id="UP000196573"/>
    </source>
</evidence>
<dbReference type="AlphaFoldDB" id="A0A1X7AE41"/>
<evidence type="ECO:0000313" key="3">
    <source>
        <dbReference type="EMBL" id="SMA33347.1"/>
    </source>
</evidence>
<organism evidence="3 4">
    <name type="scientific">Parendozoicomonas haliclonae</name>
    <dbReference type="NCBI Taxonomy" id="1960125"/>
    <lineage>
        <taxon>Bacteria</taxon>
        <taxon>Pseudomonadati</taxon>
        <taxon>Pseudomonadota</taxon>
        <taxon>Gammaproteobacteria</taxon>
        <taxon>Oceanospirillales</taxon>
        <taxon>Endozoicomonadaceae</taxon>
        <taxon>Parendozoicomonas</taxon>
    </lineage>
</organism>
<feature type="region of interest" description="Disordered" evidence="2">
    <location>
        <begin position="709"/>
        <end position="732"/>
    </location>
</feature>
<sequence length="732" mass="82489">MVKGVSSDLRSAVDPNPSRGVNQSAEERTIADRQWQMYTRARDAGHLDYIEHAKKCDAFYRGEQWEQSDLQRLRRSGRPALTINKILSTVNTLLGEQSTRRMDIQYKGRTDATRESAFALTQLAMAICDINKFDWSESEVFADGVIEERGYFDIRMGFTRNFQGDAEITVLDPRDVVLDPDAKTYDPEGWKEVFITRWLSIDEIEMEYGEDKAKEVKAYVGLGDTYGPDSIRYDLDNSFGNGHEIGAATVTDADMRDFITAVRVIERQWRKNVMVFSLVDPETGEFRDLPIGTKKEEAEALAMKYQTFMHRRRVRKVRWTVTADHVTLHDDWSPYKSFTVVPYFPYFRRGRPTGVVSNLISPQEQLNKVRSQILHVINTTANSGWKVPTGSLVGMTADELAVRGSETGLVLEYNATRGEPEKIQPNQIPSGLDRVAQTCEVDVKEISGVSDTMLGMESAEVSGVALQSKEGRGQVQMQIVMDNLARTRDLVARKLMELMQAYYTNTRRITIDKKDDIGGMEREEMVINEPQSDGSITNDITIGEYDVAINTLPPRDTYNDTQFAEVLNMRQAGVPIPAYHVVRFSHLKDKDQIAEELKSLEGLSKDPAQQQLMQAQQQVALAAAQAEVAKLQAEADEIKSKATLNRAKTDDLNSTNDARLNELEGRIQMKREEIALRERLAQLQAGTSLNQTMMSGQAQLATASLQAATQKEVANRQARKETNPKTKKKGDK</sequence>
<name>A0A1X7AE41_9GAMM</name>
<dbReference type="EMBL" id="FWPT01000001">
    <property type="protein sequence ID" value="SMA33347.1"/>
    <property type="molecule type" value="Genomic_DNA"/>
</dbReference>
<keyword evidence="1" id="KW-0175">Coiled coil</keyword>
<evidence type="ECO:0000256" key="1">
    <source>
        <dbReference type="SAM" id="Coils"/>
    </source>
</evidence>
<accession>A0A1X7AE41</accession>
<protein>
    <recommendedName>
        <fullName evidence="5">Portal protein</fullName>
    </recommendedName>
</protein>
<feature type="coiled-coil region" evidence="1">
    <location>
        <begin position="612"/>
        <end position="680"/>
    </location>
</feature>
<feature type="compositionally biased region" description="Basic and acidic residues" evidence="2">
    <location>
        <begin position="718"/>
        <end position="732"/>
    </location>
</feature>
<dbReference type="InterPro" id="IPR032427">
    <property type="entry name" value="P22_portal"/>
</dbReference>
<dbReference type="Proteomes" id="UP000196573">
    <property type="component" value="Unassembled WGS sequence"/>
</dbReference>
<keyword evidence="4" id="KW-1185">Reference proteome</keyword>
<gene>
    <name evidence="3" type="ORF">EHSB41UT_00266</name>
</gene>